<evidence type="ECO:0000313" key="2">
    <source>
        <dbReference type="Proteomes" id="UP000664288"/>
    </source>
</evidence>
<protein>
    <submittedName>
        <fullName evidence="1">Uncharacterized protein</fullName>
    </submittedName>
</protein>
<evidence type="ECO:0000313" key="1">
    <source>
        <dbReference type="EMBL" id="MBO0902682.1"/>
    </source>
</evidence>
<reference evidence="1 2" key="1">
    <citation type="submission" date="2021-03" db="EMBL/GenBank/DDBJ databases">
        <title>Whole genome sequence of Jiella sp. MQZ13P-4.</title>
        <authorList>
            <person name="Tuo L."/>
        </authorList>
    </citation>
    <scope>NUCLEOTIDE SEQUENCE [LARGE SCALE GENOMIC DNA]</scope>
    <source>
        <strain evidence="1 2">MQZ13P-4</strain>
    </source>
</reference>
<proteinExistence type="predicted"/>
<gene>
    <name evidence="1" type="ORF">J1C47_03450</name>
</gene>
<comment type="caution">
    <text evidence="1">The sequence shown here is derived from an EMBL/GenBank/DDBJ whole genome shotgun (WGS) entry which is preliminary data.</text>
</comment>
<organism evidence="1 2">
    <name type="scientific">Jiella sonneratiae</name>
    <dbReference type="NCBI Taxonomy" id="2816856"/>
    <lineage>
        <taxon>Bacteria</taxon>
        <taxon>Pseudomonadati</taxon>
        <taxon>Pseudomonadota</taxon>
        <taxon>Alphaproteobacteria</taxon>
        <taxon>Hyphomicrobiales</taxon>
        <taxon>Aurantimonadaceae</taxon>
        <taxon>Jiella</taxon>
    </lineage>
</organism>
<dbReference type="EMBL" id="JAFMPY010000003">
    <property type="protein sequence ID" value="MBO0902682.1"/>
    <property type="molecule type" value="Genomic_DNA"/>
</dbReference>
<keyword evidence="2" id="KW-1185">Reference proteome</keyword>
<dbReference type="RefSeq" id="WP_207349323.1">
    <property type="nucleotide sequence ID" value="NZ_JAFMPY010000003.1"/>
</dbReference>
<accession>A0ABS3IZ51</accession>
<sequence>MTDRLQAAWRYAGAEIWRPLFKRFATSHPDLPIEVVRTALDRPHGSPAIFVARGRKKPLDRLREDVATLIDQPTDSRAALRRIKSDFFLNGRSVAILLSDVATALAQYESAEIDDAYRERVVDFLRRHELPYRLDTHPFRLVPLLHGEIDSLYAGLRVRADRDVHLREALAAFETAWARQSAEWNQHTAKDAIRMASLLAENMLVSASAGRENEFSRALNRMRREDRFPSNDFANIFDRAYTFANTYPNIRHPGNADCVKRLLRKEDTLIAALLFVGLSACAHDLCE</sequence>
<name>A0ABS3IZ51_9HYPH</name>
<dbReference type="Proteomes" id="UP000664288">
    <property type="component" value="Unassembled WGS sequence"/>
</dbReference>